<name>A0ABQ9X4Y9_9EUKA</name>
<evidence type="ECO:0000313" key="1">
    <source>
        <dbReference type="EMBL" id="KAK2946844.1"/>
    </source>
</evidence>
<keyword evidence="2" id="KW-1185">Reference proteome</keyword>
<proteinExistence type="predicted"/>
<evidence type="ECO:0000313" key="2">
    <source>
        <dbReference type="Proteomes" id="UP001281761"/>
    </source>
</evidence>
<reference evidence="1 2" key="1">
    <citation type="journal article" date="2022" name="bioRxiv">
        <title>Genomics of Preaxostyla Flagellates Illuminates Evolutionary Transitions and the Path Towards Mitochondrial Loss.</title>
        <authorList>
            <person name="Novak L.V.F."/>
            <person name="Treitli S.C."/>
            <person name="Pyrih J."/>
            <person name="Halakuc P."/>
            <person name="Pipaliya S.V."/>
            <person name="Vacek V."/>
            <person name="Brzon O."/>
            <person name="Soukal P."/>
            <person name="Eme L."/>
            <person name="Dacks J.B."/>
            <person name="Karnkowska A."/>
            <person name="Elias M."/>
            <person name="Hampl V."/>
        </authorList>
    </citation>
    <scope>NUCLEOTIDE SEQUENCE [LARGE SCALE GENOMIC DNA]</scope>
    <source>
        <strain evidence="1">NAU3</strain>
        <tissue evidence="1">Gut</tissue>
    </source>
</reference>
<dbReference type="Gene3D" id="2.60.120.920">
    <property type="match status" value="1"/>
</dbReference>
<dbReference type="EMBL" id="JARBJD010000217">
    <property type="protein sequence ID" value="KAK2946844.1"/>
    <property type="molecule type" value="Genomic_DNA"/>
</dbReference>
<gene>
    <name evidence="1" type="ORF">BLNAU_18222</name>
</gene>
<comment type="caution">
    <text evidence="1">The sequence shown here is derived from an EMBL/GenBank/DDBJ whole genome shotgun (WGS) entry which is preliminary data.</text>
</comment>
<organism evidence="1 2">
    <name type="scientific">Blattamonas nauphoetae</name>
    <dbReference type="NCBI Taxonomy" id="2049346"/>
    <lineage>
        <taxon>Eukaryota</taxon>
        <taxon>Metamonada</taxon>
        <taxon>Preaxostyla</taxon>
        <taxon>Oxymonadida</taxon>
        <taxon>Blattamonas</taxon>
    </lineage>
</organism>
<protein>
    <submittedName>
        <fullName evidence="1">Uncharacterized protein</fullName>
    </submittedName>
</protein>
<accession>A0ABQ9X4Y9</accession>
<dbReference type="Proteomes" id="UP001281761">
    <property type="component" value="Unassembled WGS sequence"/>
</dbReference>
<dbReference type="InterPro" id="IPR043136">
    <property type="entry name" value="B30.2/SPRY_sf"/>
</dbReference>
<sequence length="266" mass="29860">MKTLLSHKSFNKTSLSCPCRKQVNLTRSDSIDSDRQHSTFTARGSIPIPLTTLTSLLHTHKSHLRVKNTTIAPCKGITDSGNSSFFYPLVVAEEISSGIVSVTVTALSQRYSGDFVGLMESPCPNPEVDTGLGHKLKWCFSLWSNDGCVWKQQGPVYEYQHREAFHPPLNEGDCVRMEVNMDSKPRTLQFFVNGEAGQSYVSGLPTLVRVAFIAYSEESSVRVDRIVRQSNATPIKPGTRRLNWDDLNSRKPTYPYVIHSPRHSDW</sequence>